<comment type="caution">
    <text evidence="2">The sequence shown here is derived from an EMBL/GenBank/DDBJ whole genome shotgun (WGS) entry which is preliminary data.</text>
</comment>
<organism evidence="2 3">
    <name type="scientific">Klebsiella michiganensis</name>
    <dbReference type="NCBI Taxonomy" id="1134687"/>
    <lineage>
        <taxon>Bacteria</taxon>
        <taxon>Pseudomonadati</taxon>
        <taxon>Pseudomonadota</taxon>
        <taxon>Gammaproteobacteria</taxon>
        <taxon>Enterobacterales</taxon>
        <taxon>Enterobacteriaceae</taxon>
        <taxon>Klebsiella/Raoultella group</taxon>
        <taxon>Klebsiella</taxon>
    </lineage>
</organism>
<dbReference type="InterPro" id="IPR017850">
    <property type="entry name" value="Alkaline_phosphatase_core_sf"/>
</dbReference>
<feature type="domain" description="Sulfatase N-terminal" evidence="1">
    <location>
        <begin position="2"/>
        <end position="58"/>
    </location>
</feature>
<proteinExistence type="predicted"/>
<evidence type="ECO:0000259" key="1">
    <source>
        <dbReference type="Pfam" id="PF00884"/>
    </source>
</evidence>
<dbReference type="SUPFAM" id="SSF53649">
    <property type="entry name" value="Alkaline phosphatase-like"/>
    <property type="match status" value="1"/>
</dbReference>
<dbReference type="Pfam" id="PF00884">
    <property type="entry name" value="Sulfatase"/>
    <property type="match status" value="1"/>
</dbReference>
<gene>
    <name evidence="2" type="primary">yejM_1</name>
    <name evidence="2" type="ORF">NCTC11694_06503</name>
</gene>
<reference evidence="2 3" key="1">
    <citation type="submission" date="2018-06" db="EMBL/GenBank/DDBJ databases">
        <authorList>
            <consortium name="Pathogen Informatics"/>
            <person name="Doyle S."/>
        </authorList>
    </citation>
    <scope>NUCLEOTIDE SEQUENCE [LARGE SCALE GENOMIC DNA]</scope>
    <source>
        <strain evidence="2 3">NCTC11694</strain>
    </source>
</reference>
<dbReference type="Gene3D" id="3.40.720.10">
    <property type="entry name" value="Alkaline Phosphatase, subunit A"/>
    <property type="match status" value="1"/>
</dbReference>
<dbReference type="EMBL" id="UGJR01000005">
    <property type="protein sequence ID" value="STT04712.1"/>
    <property type="molecule type" value="Genomic_DNA"/>
</dbReference>
<protein>
    <submittedName>
        <fullName evidence="2">Putative phopshatase/sulfatase</fullName>
    </submittedName>
</protein>
<sequence>MVIVTAGRGMPLNPQHEQFGWSREQLQVPLVIHWPGTPAQEIATLTDNKDVMTTLMQRLLHVSTPANEYSQGEDLFSAARRRAWVTAANSDTLAITTPKFTVVLNHNGTYRTWNSDGEKINDQKPQLSLLLQVLTDEKRFIAN</sequence>
<dbReference type="AlphaFoldDB" id="A0A7H4MUZ7"/>
<dbReference type="InterPro" id="IPR000917">
    <property type="entry name" value="Sulfatase_N"/>
</dbReference>
<dbReference type="Proteomes" id="UP000255050">
    <property type="component" value="Unassembled WGS sequence"/>
</dbReference>
<evidence type="ECO:0000313" key="2">
    <source>
        <dbReference type="EMBL" id="STT04712.1"/>
    </source>
</evidence>
<accession>A0A7H4MUZ7</accession>
<name>A0A7H4MUZ7_9ENTR</name>
<evidence type="ECO:0000313" key="3">
    <source>
        <dbReference type="Proteomes" id="UP000255050"/>
    </source>
</evidence>